<dbReference type="EMBL" id="BDCR01000004">
    <property type="protein sequence ID" value="GAT63749.1"/>
    <property type="molecule type" value="Genomic_DNA"/>
</dbReference>
<evidence type="ECO:0000256" key="1">
    <source>
        <dbReference type="SAM" id="Phobius"/>
    </source>
</evidence>
<gene>
    <name evidence="2" type="ORF">PJIAN_4290</name>
</gene>
<feature type="transmembrane region" description="Helical" evidence="1">
    <location>
        <begin position="6"/>
        <end position="23"/>
    </location>
</feature>
<dbReference type="Pfam" id="PF12669">
    <property type="entry name" value="FeoB_associated"/>
    <property type="match status" value="1"/>
</dbReference>
<dbReference type="AlphaFoldDB" id="A0A171AHM7"/>
<dbReference type="OrthoDB" id="1079195at2"/>
<dbReference type="Proteomes" id="UP000076586">
    <property type="component" value="Unassembled WGS sequence"/>
</dbReference>
<evidence type="ECO:0000313" key="2">
    <source>
        <dbReference type="EMBL" id="GAT63749.1"/>
    </source>
</evidence>
<organism evidence="2 3">
    <name type="scientific">Paludibacter jiangxiensis</name>
    <dbReference type="NCBI Taxonomy" id="681398"/>
    <lineage>
        <taxon>Bacteria</taxon>
        <taxon>Pseudomonadati</taxon>
        <taxon>Bacteroidota</taxon>
        <taxon>Bacteroidia</taxon>
        <taxon>Bacteroidales</taxon>
        <taxon>Paludibacteraceae</taxon>
        <taxon>Paludibacter</taxon>
    </lineage>
</organism>
<dbReference type="STRING" id="681398.PJIAN_4290"/>
<comment type="caution">
    <text evidence="2">The sequence shown here is derived from an EMBL/GenBank/DDBJ whole genome shotgun (WGS) entry which is preliminary data.</text>
</comment>
<reference evidence="3" key="2">
    <citation type="journal article" date="2017" name="Genome Announc.">
        <title>Draft genome sequence of Paludibacter jiangxiensis NM7(T), a propionate-producing fermentative bacterium.</title>
        <authorList>
            <person name="Qiu Y.-L."/>
            <person name="Tourlousse D.M."/>
            <person name="Matsuura N."/>
            <person name="Ohashi A."/>
            <person name="Sekiguchi Y."/>
        </authorList>
    </citation>
    <scope>NUCLEOTIDE SEQUENCE [LARGE SCALE GENOMIC DNA]</scope>
    <source>
        <strain evidence="3">NM7</strain>
    </source>
</reference>
<keyword evidence="1" id="KW-0812">Transmembrane</keyword>
<keyword evidence="3" id="KW-1185">Reference proteome</keyword>
<accession>A0A171AHM7</accession>
<evidence type="ECO:0000313" key="3">
    <source>
        <dbReference type="Proteomes" id="UP000076586"/>
    </source>
</evidence>
<protein>
    <submittedName>
        <fullName evidence="2">Virus attachment protein p12 family protein</fullName>
    </submittedName>
</protein>
<name>A0A171AHM7_9BACT</name>
<keyword evidence="1" id="KW-1133">Transmembrane helix</keyword>
<sequence>MLQEIIVYIILLIAAGFAVRAIVKRFGRKSSPCDGCSGCDLKNTVSKGNKPPCGCS</sequence>
<keyword evidence="1" id="KW-0472">Membrane</keyword>
<dbReference type="RefSeq" id="WP_101750751.1">
    <property type="nucleotide sequence ID" value="NZ_BDCR01000004.1"/>
</dbReference>
<reference evidence="3" key="1">
    <citation type="submission" date="2016-04" db="EMBL/GenBank/DDBJ databases">
        <title>Draft genome sequence of Paludibacter jiangxiensis strain NM7.</title>
        <authorList>
            <person name="Qiu Y."/>
            <person name="Matsuura N."/>
            <person name="Ohashi A."/>
            <person name="Tourlousse M.D."/>
            <person name="Sekiguchi Y."/>
        </authorList>
    </citation>
    <scope>NUCLEOTIDE SEQUENCE [LARGE SCALE GENOMIC DNA]</scope>
    <source>
        <strain evidence="3">NM7</strain>
    </source>
</reference>
<proteinExistence type="predicted"/>